<dbReference type="Proteomes" id="UP000321570">
    <property type="component" value="Unassembled WGS sequence"/>
</dbReference>
<accession>A0A564Z4M7</accession>
<organism evidence="2 3">
    <name type="scientific">Hymenolepis diminuta</name>
    <name type="common">Rat tapeworm</name>
    <dbReference type="NCBI Taxonomy" id="6216"/>
    <lineage>
        <taxon>Eukaryota</taxon>
        <taxon>Metazoa</taxon>
        <taxon>Spiralia</taxon>
        <taxon>Lophotrochozoa</taxon>
        <taxon>Platyhelminthes</taxon>
        <taxon>Cestoda</taxon>
        <taxon>Eucestoda</taxon>
        <taxon>Cyclophyllidea</taxon>
        <taxon>Hymenolepididae</taxon>
        <taxon>Hymenolepis</taxon>
    </lineage>
</organism>
<feature type="compositionally biased region" description="Polar residues" evidence="1">
    <location>
        <begin position="147"/>
        <end position="157"/>
    </location>
</feature>
<gene>
    <name evidence="2" type="ORF">WMSIL1_LOCUS12088</name>
</gene>
<sequence>MPRNTPSPLSETLGFSAMEMNHCDVTEVTSTVPNLVVSRHNTLRSDTSLSPSEFDRMINANFPQVLDAADDIGFETMRSDTTNVTSAGLSTLYLQAKSTSTPSLLAELSLSESTKKAINNLERCLQDIGPESGIGISPADFGEYGSFSDNPQTSSNLLAPPPNEHKWSLNSSLEIGETGSEEEEACQLSLYTAPDTRVERQLYSLDGNRRSSFESVYSPPVVSEQVVNEVIHVPSHKVTVFIQDDTPKIRPVKEITPPPRTPQRTETPAPSSNSVTTSISEIISTPPSEPSPTIPENSDKEIDASSTHSAATLGKEDHIQLAEAVNQSEDSEAESERRGLITTVVTVPIACEGQSGERKDSAKITPKPRIQTVIQRPKNMESIEDDYEWARKIQEIAQWQADVNLAMQNGVSNGTFINSPGDEVGEESIISESHRPKPLKRRNRPVADQKTIIQRPTMVTTRTFECNSQPGPGNKLESMQRLLQPSALSFGENTRNDMFSRRFGISPNPTGNRQTPFPKPLPIPSGNAPELSKSANFKRESPVYHVIDLSKQNGKNSLSPTQVHPKVSVLVPTFWNVDTKPSYHTRDSGISFPRHDLSGYAEALSLATAANNALSEAFSMRGGYAAKPTFQRPMASQTNDALSYQQFRPHGYKNGFKDDRINSEPAKIAQPTHTITVNCLNGHNDQPISKSNIISFNGTGRIKIPARSIPLANATPSAFRIQTPITEPSSKHSTPLRNHINLTPSPLADINNIRSPHSSTPTRAKSPKFMVTTRSRSVGPTIIPPPPNATSYPLVTDLSKGLEIITTNHNNSKISNRVQALPPKKFILGRVASNEDICIETETPFAFSIAAKGKQICIAKVASADDLQRPSFVGDFSADLEDKEDTDEGVPVSLRLTFGSTPCVSSVGSKPAIRESSLNKTFRSVLHIDMSSSGNSAGKKLGRPQLRPPKSLVNGTPFRNSLPSLPRPPRQSQGANLTFFEQDIWYE</sequence>
<dbReference type="AlphaFoldDB" id="A0A564Z4M7"/>
<feature type="region of interest" description="Disordered" evidence="1">
    <location>
        <begin position="744"/>
        <end position="770"/>
    </location>
</feature>
<feature type="region of interest" description="Disordered" evidence="1">
    <location>
        <begin position="139"/>
        <end position="169"/>
    </location>
</feature>
<evidence type="ECO:0000313" key="3">
    <source>
        <dbReference type="Proteomes" id="UP000321570"/>
    </source>
</evidence>
<evidence type="ECO:0000256" key="1">
    <source>
        <dbReference type="SAM" id="MobiDB-lite"/>
    </source>
</evidence>
<feature type="compositionally biased region" description="Polar residues" evidence="1">
    <location>
        <begin position="752"/>
        <end position="763"/>
    </location>
</feature>
<feature type="compositionally biased region" description="Low complexity" evidence="1">
    <location>
        <begin position="262"/>
        <end position="286"/>
    </location>
</feature>
<name>A0A564Z4M7_HYMDI</name>
<feature type="region of interest" description="Disordered" evidence="1">
    <location>
        <begin position="931"/>
        <end position="973"/>
    </location>
</feature>
<protein>
    <submittedName>
        <fullName evidence="2">Uncharacterized protein</fullName>
    </submittedName>
</protein>
<dbReference type="EMBL" id="CABIJS010000577">
    <property type="protein sequence ID" value="VUZ53838.1"/>
    <property type="molecule type" value="Genomic_DNA"/>
</dbReference>
<reference evidence="2 3" key="1">
    <citation type="submission" date="2019-07" db="EMBL/GenBank/DDBJ databases">
        <authorList>
            <person name="Jastrzebski P J."/>
            <person name="Paukszto L."/>
            <person name="Jastrzebski P J."/>
        </authorList>
    </citation>
    <scope>NUCLEOTIDE SEQUENCE [LARGE SCALE GENOMIC DNA]</scope>
    <source>
        <strain evidence="2 3">WMS-il1</strain>
    </source>
</reference>
<feature type="region of interest" description="Disordered" evidence="1">
    <location>
        <begin position="249"/>
        <end position="311"/>
    </location>
</feature>
<proteinExistence type="predicted"/>
<evidence type="ECO:0000313" key="2">
    <source>
        <dbReference type="EMBL" id="VUZ53838.1"/>
    </source>
</evidence>
<keyword evidence="3" id="KW-1185">Reference proteome</keyword>